<accession>A0A916UZA5</accession>
<dbReference type="PANTHER" id="PTHR43792">
    <property type="entry name" value="GNAT FAMILY, PUTATIVE (AFU_ORTHOLOGUE AFUA_3G00765)-RELATED-RELATED"/>
    <property type="match status" value="1"/>
</dbReference>
<comment type="caution">
    <text evidence="2">The sequence shown here is derived from an EMBL/GenBank/DDBJ whole genome shotgun (WGS) entry which is preliminary data.</text>
</comment>
<organism evidence="2 3">
    <name type="scientific">Undibacterium terreum</name>
    <dbReference type="NCBI Taxonomy" id="1224302"/>
    <lineage>
        <taxon>Bacteria</taxon>
        <taxon>Pseudomonadati</taxon>
        <taxon>Pseudomonadota</taxon>
        <taxon>Betaproteobacteria</taxon>
        <taxon>Burkholderiales</taxon>
        <taxon>Oxalobacteraceae</taxon>
        <taxon>Undibacterium</taxon>
    </lineage>
</organism>
<dbReference type="RefSeq" id="WP_188568828.1">
    <property type="nucleotide sequence ID" value="NZ_BMED01000006.1"/>
</dbReference>
<feature type="domain" description="N-acetyltransferase" evidence="1">
    <location>
        <begin position="10"/>
        <end position="169"/>
    </location>
</feature>
<gene>
    <name evidence="2" type="ORF">GCM10011396_49680</name>
</gene>
<dbReference type="InterPro" id="IPR016181">
    <property type="entry name" value="Acyl_CoA_acyltransferase"/>
</dbReference>
<dbReference type="GO" id="GO:0016747">
    <property type="term" value="F:acyltransferase activity, transferring groups other than amino-acyl groups"/>
    <property type="evidence" value="ECO:0007669"/>
    <property type="project" value="InterPro"/>
</dbReference>
<keyword evidence="3" id="KW-1185">Reference proteome</keyword>
<dbReference type="AlphaFoldDB" id="A0A916UZA5"/>
<dbReference type="Gene3D" id="3.40.630.30">
    <property type="match status" value="1"/>
</dbReference>
<dbReference type="InterPro" id="IPR051531">
    <property type="entry name" value="N-acetyltransferase"/>
</dbReference>
<reference evidence="2" key="2">
    <citation type="submission" date="2020-09" db="EMBL/GenBank/DDBJ databases">
        <authorList>
            <person name="Sun Q."/>
            <person name="Zhou Y."/>
        </authorList>
    </citation>
    <scope>NUCLEOTIDE SEQUENCE</scope>
    <source>
        <strain evidence="2">CGMCC 1.10998</strain>
    </source>
</reference>
<dbReference type="PROSITE" id="PS51186">
    <property type="entry name" value="GNAT"/>
    <property type="match status" value="1"/>
</dbReference>
<proteinExistence type="predicted"/>
<reference evidence="2" key="1">
    <citation type="journal article" date="2014" name="Int. J. Syst. Evol. Microbiol.">
        <title>Complete genome sequence of Corynebacterium casei LMG S-19264T (=DSM 44701T), isolated from a smear-ripened cheese.</title>
        <authorList>
            <consortium name="US DOE Joint Genome Institute (JGI-PGF)"/>
            <person name="Walter F."/>
            <person name="Albersmeier A."/>
            <person name="Kalinowski J."/>
            <person name="Ruckert C."/>
        </authorList>
    </citation>
    <scope>NUCLEOTIDE SEQUENCE</scope>
    <source>
        <strain evidence="2">CGMCC 1.10998</strain>
    </source>
</reference>
<name>A0A916UZA5_9BURK</name>
<dbReference type="SUPFAM" id="SSF55729">
    <property type="entry name" value="Acyl-CoA N-acyltransferases (Nat)"/>
    <property type="match status" value="1"/>
</dbReference>
<sequence length="171" mass="19191">MKTIIETERLLLRPFTTDDAEAYFPLCVIPEVIRYVGNKPMASVEEVRASLLEGPVTDYKKYGFGRFAVVWKESGQLIGFSGLKYMPPFAEVELGYRLLPEFWGKGLAQEAGKASIKFGKESLNLTKLIALVHPENEGSANVARKLGFEVEKQVRMELVPGVDMNMFARDL</sequence>
<dbReference type="Pfam" id="PF13302">
    <property type="entry name" value="Acetyltransf_3"/>
    <property type="match status" value="1"/>
</dbReference>
<evidence type="ECO:0000259" key="1">
    <source>
        <dbReference type="PROSITE" id="PS51186"/>
    </source>
</evidence>
<dbReference type="Proteomes" id="UP000637423">
    <property type="component" value="Unassembled WGS sequence"/>
</dbReference>
<evidence type="ECO:0000313" key="2">
    <source>
        <dbReference type="EMBL" id="GGC96353.1"/>
    </source>
</evidence>
<dbReference type="InterPro" id="IPR000182">
    <property type="entry name" value="GNAT_dom"/>
</dbReference>
<dbReference type="PANTHER" id="PTHR43792:SF1">
    <property type="entry name" value="N-ACETYLTRANSFERASE DOMAIN-CONTAINING PROTEIN"/>
    <property type="match status" value="1"/>
</dbReference>
<evidence type="ECO:0000313" key="3">
    <source>
        <dbReference type="Proteomes" id="UP000637423"/>
    </source>
</evidence>
<dbReference type="EMBL" id="BMED01000006">
    <property type="protein sequence ID" value="GGC96353.1"/>
    <property type="molecule type" value="Genomic_DNA"/>
</dbReference>
<protein>
    <submittedName>
        <fullName evidence="2">N-acetyltransferase GCN5</fullName>
    </submittedName>
</protein>